<organism evidence="3 4">
    <name type="scientific">Vreelandella songnenensis</name>
    <dbReference type="NCBI Taxonomy" id="1176243"/>
    <lineage>
        <taxon>Bacteria</taxon>
        <taxon>Pseudomonadati</taxon>
        <taxon>Pseudomonadota</taxon>
        <taxon>Gammaproteobacteria</taxon>
        <taxon>Oceanospirillales</taxon>
        <taxon>Halomonadaceae</taxon>
        <taxon>Vreelandella</taxon>
    </lineage>
</organism>
<dbReference type="InterPro" id="IPR012338">
    <property type="entry name" value="Beta-lactam/transpept-like"/>
</dbReference>
<dbReference type="PANTHER" id="PTHR43283">
    <property type="entry name" value="BETA-LACTAMASE-RELATED"/>
    <property type="match status" value="1"/>
</dbReference>
<dbReference type="RefSeq" id="WP_106373674.1">
    <property type="nucleotide sequence ID" value="NZ_PVTK01000001.1"/>
</dbReference>
<dbReference type="Gene3D" id="3.40.710.10">
    <property type="entry name" value="DD-peptidase/beta-lactamase superfamily"/>
    <property type="match status" value="1"/>
</dbReference>
<dbReference type="EMBL" id="PVTK01000001">
    <property type="protein sequence ID" value="PRY66731.1"/>
    <property type="molecule type" value="Genomic_DNA"/>
</dbReference>
<comment type="caution">
    <text evidence="3">The sequence shown here is derived from an EMBL/GenBank/DDBJ whole genome shotgun (WGS) entry which is preliminary data.</text>
</comment>
<proteinExistence type="predicted"/>
<dbReference type="InterPro" id="IPR001466">
    <property type="entry name" value="Beta-lactam-related"/>
</dbReference>
<dbReference type="SUPFAM" id="SSF56601">
    <property type="entry name" value="beta-lactamase/transpeptidase-like"/>
    <property type="match status" value="1"/>
</dbReference>
<evidence type="ECO:0000313" key="4">
    <source>
        <dbReference type="Proteomes" id="UP000237647"/>
    </source>
</evidence>
<dbReference type="Pfam" id="PF00144">
    <property type="entry name" value="Beta-lactamase"/>
    <property type="match status" value="1"/>
</dbReference>
<dbReference type="AlphaFoldDB" id="A0A2T0V9C0"/>
<dbReference type="PANTHER" id="PTHR43283:SF14">
    <property type="entry name" value="BLL8153 PROTEIN"/>
    <property type="match status" value="1"/>
</dbReference>
<name>A0A2T0V9C0_9GAMM</name>
<keyword evidence="4" id="KW-1185">Reference proteome</keyword>
<feature type="domain" description="Beta-lactamase-related" evidence="2">
    <location>
        <begin position="105"/>
        <end position="367"/>
    </location>
</feature>
<keyword evidence="1" id="KW-0732">Signal</keyword>
<dbReference type="OrthoDB" id="9814204at2"/>
<evidence type="ECO:0000313" key="3">
    <source>
        <dbReference type="EMBL" id="PRY66731.1"/>
    </source>
</evidence>
<reference evidence="3 4" key="1">
    <citation type="submission" date="2018-03" db="EMBL/GenBank/DDBJ databases">
        <title>Genomic Encyclopedia of Type Strains, Phase III (KMG-III): the genomes of soil and plant-associated and newly described type strains.</title>
        <authorList>
            <person name="Whitman W."/>
        </authorList>
    </citation>
    <scope>NUCLEOTIDE SEQUENCE [LARGE SCALE GENOMIC DNA]</scope>
    <source>
        <strain evidence="3 4">CGMCC 1.12152</strain>
    </source>
</reference>
<sequence length="397" mass="43721">MTSMTYRSPLMAAALTLVSTATLAQSAEQSQLEVRKLYSGRMMPDEQVELSRHIDRLFPTRTVKAASAPHAFGSRDASLEDFSLTHEGVTYDIYDFMALNRVSGLMAVHDNDVVFEQYALGNTADTPWMSMSIAKSISSTLIGAALNDGHIESLDDAVSKYVPELEGSVYDDVSVEQILLMASGVAWDETYADPDSQRRQMLEVQLEQRPGALLEFMGGLERAGEPGEVWNYSTGETQLLSAIINGAVGKSASEYLSEKIWSGYGMETDARWWLDSEDGQEIGGSGLLITLKDYARFGQFVLDEYNEPNVLPEGWVAESARPHEIGGEEIEYGYSWWPEGEGAFSAVGIFGQWVFIDPDNDMVIAMTGAQPKAEAFEIVPVTQFFHALSDHLAGESR</sequence>
<evidence type="ECO:0000256" key="1">
    <source>
        <dbReference type="SAM" id="SignalP"/>
    </source>
</evidence>
<evidence type="ECO:0000259" key="2">
    <source>
        <dbReference type="Pfam" id="PF00144"/>
    </source>
</evidence>
<feature type="chain" id="PRO_5015774151" evidence="1">
    <location>
        <begin position="25"/>
        <end position="397"/>
    </location>
</feature>
<accession>A0A2T0V9C0</accession>
<feature type="signal peptide" evidence="1">
    <location>
        <begin position="1"/>
        <end position="24"/>
    </location>
</feature>
<dbReference type="InterPro" id="IPR050789">
    <property type="entry name" value="Diverse_Enzym_Activities"/>
</dbReference>
<gene>
    <name evidence="3" type="ORF">B0H98_101726</name>
</gene>
<dbReference type="Proteomes" id="UP000237647">
    <property type="component" value="Unassembled WGS sequence"/>
</dbReference>
<protein>
    <submittedName>
        <fullName evidence="3">CubicO group peptidase (Beta-lactamase class C family)</fullName>
    </submittedName>
</protein>